<evidence type="ECO:0000256" key="6">
    <source>
        <dbReference type="ARBA" id="ARBA00023034"/>
    </source>
</evidence>
<feature type="transmembrane region" description="Helical" evidence="8">
    <location>
        <begin position="182"/>
        <end position="200"/>
    </location>
</feature>
<dbReference type="PANTHER" id="PTHR12892">
    <property type="entry name" value="FGF RECEPTOR ACTIVATING PROTEIN 1"/>
    <property type="match status" value="1"/>
</dbReference>
<dbReference type="AlphaFoldDB" id="A0A6P8H6C7"/>
<dbReference type="PANTHER" id="PTHR12892:SF11">
    <property type="entry name" value="POST-GPI ATTACHMENT TO PROTEINS FACTOR 2"/>
    <property type="match status" value="1"/>
</dbReference>
<dbReference type="RefSeq" id="XP_031551046.1">
    <property type="nucleotide sequence ID" value="XM_031695186.1"/>
</dbReference>
<evidence type="ECO:0000313" key="10">
    <source>
        <dbReference type="Proteomes" id="UP000515163"/>
    </source>
</evidence>
<evidence type="ECO:0000256" key="1">
    <source>
        <dbReference type="ARBA" id="ARBA00004653"/>
    </source>
</evidence>
<sequence length="255" mass="29387">MVMPDIQGPLINIDVCFVYKMIALMPFTSAILCICFAVLLHFDEVTKTHCKVPNYLPSISAATGDYSPEKYIWRIGIAYHSFMRLIVVILEHRILHNRIIGTPSTWFVWMTRIKSLLLVVENFALLMLTYVSSDDNYSVHEKSFILFMVAGMIHMLLSCFLRYKSSKSPKSHEETKSFRRKVTLVGVNYGSFALAVYFFFRHNWYCESGVYSLFAFCEYIVVISNILFHCTIVDDLKGFKLLIGHPVPPTATKYN</sequence>
<keyword evidence="7 8" id="KW-0472">Membrane</keyword>
<dbReference type="GeneID" id="116288398"/>
<accession>A0A6P8H6C7</accession>
<evidence type="ECO:0000256" key="8">
    <source>
        <dbReference type="SAM" id="Phobius"/>
    </source>
</evidence>
<comment type="subcellular location">
    <subcellularLocation>
        <location evidence="1">Golgi apparatus membrane</location>
        <topology evidence="1">Multi-pass membrane protein</topology>
    </subcellularLocation>
</comment>
<proteinExistence type="inferred from homology"/>
<keyword evidence="6" id="KW-0333">Golgi apparatus</keyword>
<evidence type="ECO:0000256" key="3">
    <source>
        <dbReference type="ARBA" id="ARBA00022502"/>
    </source>
</evidence>
<evidence type="ECO:0000256" key="7">
    <source>
        <dbReference type="ARBA" id="ARBA00023136"/>
    </source>
</evidence>
<dbReference type="GO" id="GO:0000139">
    <property type="term" value="C:Golgi membrane"/>
    <property type="evidence" value="ECO:0007669"/>
    <property type="project" value="UniProtKB-SubCell"/>
</dbReference>
<protein>
    <submittedName>
        <fullName evidence="11">Post-GPI attachment to proteins factor 2-like isoform X1</fullName>
    </submittedName>
</protein>
<gene>
    <name evidence="11" type="primary">LOC116288398</name>
</gene>
<dbReference type="InterPro" id="IPR039545">
    <property type="entry name" value="PGAP2"/>
</dbReference>
<keyword evidence="5 8" id="KW-1133">Transmembrane helix</keyword>
<keyword evidence="3" id="KW-0337">GPI-anchor biosynthesis</keyword>
<dbReference type="Pfam" id="PF10277">
    <property type="entry name" value="Frag1"/>
    <property type="match status" value="1"/>
</dbReference>
<dbReference type="OrthoDB" id="68581at2759"/>
<reference evidence="11" key="1">
    <citation type="submission" date="2025-08" db="UniProtKB">
        <authorList>
            <consortium name="RefSeq"/>
        </authorList>
    </citation>
    <scope>IDENTIFICATION</scope>
    <source>
        <tissue evidence="11">Tentacle</tissue>
    </source>
</reference>
<evidence type="ECO:0000256" key="2">
    <source>
        <dbReference type="ARBA" id="ARBA00007414"/>
    </source>
</evidence>
<dbReference type="Proteomes" id="UP000515163">
    <property type="component" value="Unplaced"/>
</dbReference>
<evidence type="ECO:0000256" key="4">
    <source>
        <dbReference type="ARBA" id="ARBA00022692"/>
    </source>
</evidence>
<feature type="domain" description="CWH43-like N-terminal" evidence="9">
    <location>
        <begin position="18"/>
        <end position="238"/>
    </location>
</feature>
<comment type="similarity">
    <text evidence="2">Belongs to the PGAP2 family.</text>
</comment>
<evidence type="ECO:0000256" key="5">
    <source>
        <dbReference type="ARBA" id="ARBA00022989"/>
    </source>
</evidence>
<keyword evidence="10" id="KW-1185">Reference proteome</keyword>
<evidence type="ECO:0000313" key="11">
    <source>
        <dbReference type="RefSeq" id="XP_031551046.1"/>
    </source>
</evidence>
<dbReference type="InterPro" id="IPR019402">
    <property type="entry name" value="CWH43_N"/>
</dbReference>
<dbReference type="GO" id="GO:0006506">
    <property type="term" value="P:GPI anchor biosynthetic process"/>
    <property type="evidence" value="ECO:0007669"/>
    <property type="project" value="UniProtKB-KW"/>
</dbReference>
<organism evidence="10 11">
    <name type="scientific">Actinia tenebrosa</name>
    <name type="common">Australian red waratah sea anemone</name>
    <dbReference type="NCBI Taxonomy" id="6105"/>
    <lineage>
        <taxon>Eukaryota</taxon>
        <taxon>Metazoa</taxon>
        <taxon>Cnidaria</taxon>
        <taxon>Anthozoa</taxon>
        <taxon>Hexacorallia</taxon>
        <taxon>Actiniaria</taxon>
        <taxon>Actiniidae</taxon>
        <taxon>Actinia</taxon>
    </lineage>
</organism>
<feature type="transmembrane region" description="Helical" evidence="8">
    <location>
        <begin position="143"/>
        <end position="161"/>
    </location>
</feature>
<feature type="transmembrane region" description="Helical" evidence="8">
    <location>
        <begin position="111"/>
        <end position="131"/>
    </location>
</feature>
<dbReference type="GO" id="GO:0005789">
    <property type="term" value="C:endoplasmic reticulum membrane"/>
    <property type="evidence" value="ECO:0007669"/>
    <property type="project" value="TreeGrafter"/>
</dbReference>
<feature type="transmembrane region" description="Helical" evidence="8">
    <location>
        <begin position="212"/>
        <end position="233"/>
    </location>
</feature>
<name>A0A6P8H6C7_ACTTE</name>
<dbReference type="KEGG" id="aten:116288398"/>
<keyword evidence="4 8" id="KW-0812">Transmembrane</keyword>
<feature type="transmembrane region" description="Helical" evidence="8">
    <location>
        <begin position="21"/>
        <end position="42"/>
    </location>
</feature>
<evidence type="ECO:0000259" key="9">
    <source>
        <dbReference type="Pfam" id="PF10277"/>
    </source>
</evidence>